<dbReference type="PANTHER" id="PTHR11706:SF33">
    <property type="entry name" value="NATURAL RESISTANCE-ASSOCIATED MACROPHAGE PROTEIN 2"/>
    <property type="match status" value="1"/>
</dbReference>
<evidence type="ECO:0000256" key="7">
    <source>
        <dbReference type="HAMAP-Rule" id="MF_00221"/>
    </source>
</evidence>
<keyword evidence="6 7" id="KW-0472">Membrane</keyword>
<dbReference type="Pfam" id="PF01566">
    <property type="entry name" value="Nramp"/>
    <property type="match status" value="1"/>
</dbReference>
<dbReference type="NCBIfam" id="NF037982">
    <property type="entry name" value="Nramp_1"/>
    <property type="match status" value="1"/>
</dbReference>
<organism evidence="8 9">
    <name type="scientific">Dongia rigui</name>
    <dbReference type="NCBI Taxonomy" id="940149"/>
    <lineage>
        <taxon>Bacteria</taxon>
        <taxon>Pseudomonadati</taxon>
        <taxon>Pseudomonadota</taxon>
        <taxon>Alphaproteobacteria</taxon>
        <taxon>Rhodospirillales</taxon>
        <taxon>Dongiaceae</taxon>
        <taxon>Dongia</taxon>
    </lineage>
</organism>
<dbReference type="HAMAP" id="MF_00221">
    <property type="entry name" value="NRAMP"/>
    <property type="match status" value="1"/>
</dbReference>
<keyword evidence="7" id="KW-1003">Cell membrane</keyword>
<evidence type="ECO:0000256" key="1">
    <source>
        <dbReference type="ARBA" id="ARBA00004141"/>
    </source>
</evidence>
<name>A0ABU5DTQ4_9PROT</name>
<evidence type="ECO:0000256" key="5">
    <source>
        <dbReference type="ARBA" id="ARBA00022989"/>
    </source>
</evidence>
<dbReference type="PRINTS" id="PR00447">
    <property type="entry name" value="NATRESASSCMP"/>
</dbReference>
<sequence length="442" mass="46919">MAAMFKLPTRATAPFCPSEVRGSVFIDPALPVWRRLLKFAGPGLLISVGYMDPGNWATDIEAGSRFGYDLLFVVLLSSLAAIVLQTLSLRLGIVTGKDLARASRDAYKPATAKFMWLCAEIAIIACDVAEVLGCALALKLLFGLPLAWGIVITGLDTIIVLGLQGRGFRRLEAIVLGLIATIAICFLVELVLVGPDFIEIAKGLIPSPIVVTDTNALYLAIGILGATVMPHNLYLHSSVVQTRVSGNSQAAKKSAINFATLDVALSLALAFFINAAILVLAAAAFHATGATEVAEIEDAYRLLEPIAGTAAASILFGVALLASGQSSTFTGTVAGQVIMEGFLDLKIPCYQRRLITRGLALIPALAGVLWLGEDSVGRLLVMSQVVLSLQLPFAIYPLIRLTSSRQTMGPFASPLLLQAIAWSLFVVIVAANFWLLLQLFLG</sequence>
<protein>
    <recommendedName>
        <fullName evidence="7">Divalent metal cation transporter MntH</fullName>
    </recommendedName>
</protein>
<feature type="transmembrane region" description="Helical" evidence="7">
    <location>
        <begin position="378"/>
        <end position="399"/>
    </location>
</feature>
<proteinExistence type="inferred from homology"/>
<comment type="subcellular location">
    <subcellularLocation>
        <location evidence="7">Cell membrane</location>
        <topology evidence="7">Multi-pass membrane protein</topology>
    </subcellularLocation>
    <subcellularLocation>
        <location evidence="1">Membrane</location>
        <topology evidence="1">Multi-pass membrane protein</topology>
    </subcellularLocation>
</comment>
<gene>
    <name evidence="7" type="primary">mntH</name>
    <name evidence="8" type="ORF">SMD31_00355</name>
</gene>
<feature type="transmembrane region" description="Helical" evidence="7">
    <location>
        <begin position="70"/>
        <end position="93"/>
    </location>
</feature>
<evidence type="ECO:0000256" key="2">
    <source>
        <dbReference type="ARBA" id="ARBA00022448"/>
    </source>
</evidence>
<dbReference type="Proteomes" id="UP001271769">
    <property type="component" value="Unassembled WGS sequence"/>
</dbReference>
<feature type="transmembrane region" description="Helical" evidence="7">
    <location>
        <begin position="411"/>
        <end position="437"/>
    </location>
</feature>
<keyword evidence="2 7" id="KW-0813">Transport</keyword>
<keyword evidence="4 7" id="KW-0769">Symport</keyword>
<keyword evidence="9" id="KW-1185">Reference proteome</keyword>
<dbReference type="NCBIfam" id="TIGR01197">
    <property type="entry name" value="nramp"/>
    <property type="match status" value="1"/>
</dbReference>
<keyword evidence="7" id="KW-0406">Ion transport</keyword>
<evidence type="ECO:0000313" key="8">
    <source>
        <dbReference type="EMBL" id="MDY0870349.1"/>
    </source>
</evidence>
<dbReference type="NCBIfam" id="NF001923">
    <property type="entry name" value="PRK00701.1"/>
    <property type="match status" value="1"/>
</dbReference>
<evidence type="ECO:0000313" key="9">
    <source>
        <dbReference type="Proteomes" id="UP001271769"/>
    </source>
</evidence>
<feature type="transmembrane region" description="Helical" evidence="7">
    <location>
        <begin position="175"/>
        <end position="195"/>
    </location>
</feature>
<dbReference type="RefSeq" id="WP_320498527.1">
    <property type="nucleotide sequence ID" value="NZ_JAXCLX010000001.1"/>
</dbReference>
<comment type="similarity">
    <text evidence="7">Belongs to the NRAMP family.</text>
</comment>
<comment type="caution">
    <text evidence="8">The sequence shown here is derived from an EMBL/GenBank/DDBJ whole genome shotgun (WGS) entry which is preliminary data.</text>
</comment>
<feature type="transmembrane region" description="Helical" evidence="7">
    <location>
        <begin position="256"/>
        <end position="285"/>
    </location>
</feature>
<keyword evidence="5 7" id="KW-1133">Transmembrane helix</keyword>
<feature type="transmembrane region" description="Helical" evidence="7">
    <location>
        <begin position="114"/>
        <end position="138"/>
    </location>
</feature>
<feature type="transmembrane region" description="Helical" evidence="7">
    <location>
        <begin position="354"/>
        <end position="372"/>
    </location>
</feature>
<dbReference type="InterPro" id="IPR001046">
    <property type="entry name" value="NRAMP_fam"/>
</dbReference>
<dbReference type="EMBL" id="JAXCLX010000001">
    <property type="protein sequence ID" value="MDY0870349.1"/>
    <property type="molecule type" value="Genomic_DNA"/>
</dbReference>
<feature type="transmembrane region" description="Helical" evidence="7">
    <location>
        <begin position="215"/>
        <end position="235"/>
    </location>
</feature>
<evidence type="ECO:0000256" key="6">
    <source>
        <dbReference type="ARBA" id="ARBA00023136"/>
    </source>
</evidence>
<dbReference type="PANTHER" id="PTHR11706">
    <property type="entry name" value="SOLUTE CARRIER PROTEIN FAMILY 11 MEMBER"/>
    <property type="match status" value="1"/>
</dbReference>
<evidence type="ECO:0000256" key="3">
    <source>
        <dbReference type="ARBA" id="ARBA00022692"/>
    </source>
</evidence>
<evidence type="ECO:0000256" key="4">
    <source>
        <dbReference type="ARBA" id="ARBA00022847"/>
    </source>
</evidence>
<comment type="function">
    <text evidence="7">H(+)-stimulated, divalent metal cation uptake system.</text>
</comment>
<reference evidence="8 9" key="1">
    <citation type="journal article" date="2013" name="Antonie Van Leeuwenhoek">
        <title>Dongia rigui sp. nov., isolated from freshwater of a large wetland in Korea.</title>
        <authorList>
            <person name="Baik K.S."/>
            <person name="Hwang Y.M."/>
            <person name="Choi J.S."/>
            <person name="Kwon J."/>
            <person name="Seong C.N."/>
        </authorList>
    </citation>
    <scope>NUCLEOTIDE SEQUENCE [LARGE SCALE GENOMIC DNA]</scope>
    <source>
        <strain evidence="8 9">04SU4-P</strain>
    </source>
</reference>
<accession>A0ABU5DTQ4</accession>
<feature type="transmembrane region" description="Helical" evidence="7">
    <location>
        <begin position="305"/>
        <end position="322"/>
    </location>
</feature>
<keyword evidence="3 7" id="KW-0812">Transmembrane</keyword>
<feature type="transmembrane region" description="Helical" evidence="7">
    <location>
        <begin position="144"/>
        <end position="163"/>
    </location>
</feature>